<dbReference type="SMART" id="SM00631">
    <property type="entry name" value="Zn_pept"/>
    <property type="match status" value="1"/>
</dbReference>
<comment type="caution">
    <text evidence="4">The sequence shown here is derived from an EMBL/GenBank/DDBJ whole genome shotgun (WGS) entry which is preliminary data.</text>
</comment>
<dbReference type="Gene3D" id="3.40.630.10">
    <property type="entry name" value="Zn peptidases"/>
    <property type="match status" value="1"/>
</dbReference>
<dbReference type="PANTHER" id="PTHR12756:SF11">
    <property type="entry name" value="CYTOSOLIC CARBOXYPEPTIDASE 1"/>
    <property type="match status" value="1"/>
</dbReference>
<proteinExistence type="inferred from homology"/>
<dbReference type="Proteomes" id="UP000259610">
    <property type="component" value="Unassembled WGS sequence"/>
</dbReference>
<dbReference type="PANTHER" id="PTHR12756">
    <property type="entry name" value="CYTOSOLIC CARBOXYPEPTIDASE"/>
    <property type="match status" value="1"/>
</dbReference>
<gene>
    <name evidence="4" type="ORF">DCG58_04500</name>
</gene>
<dbReference type="CDD" id="cd06237">
    <property type="entry name" value="M14_Nna1-like"/>
    <property type="match status" value="1"/>
</dbReference>
<evidence type="ECO:0000259" key="3">
    <source>
        <dbReference type="PROSITE" id="PS52035"/>
    </source>
</evidence>
<dbReference type="GO" id="GO:0006508">
    <property type="term" value="P:proteolysis"/>
    <property type="evidence" value="ECO:0007669"/>
    <property type="project" value="InterPro"/>
</dbReference>
<dbReference type="InterPro" id="IPR000834">
    <property type="entry name" value="Peptidase_M14"/>
</dbReference>
<organism evidence="4 5">
    <name type="scientific">Hyphomonas adhaerens</name>
    <dbReference type="NCBI Taxonomy" id="81029"/>
    <lineage>
        <taxon>Bacteria</taxon>
        <taxon>Pseudomonadati</taxon>
        <taxon>Pseudomonadota</taxon>
        <taxon>Alphaproteobacteria</taxon>
        <taxon>Hyphomonadales</taxon>
        <taxon>Hyphomonadaceae</taxon>
        <taxon>Hyphomonas</taxon>
    </lineage>
</organism>
<reference evidence="4 5" key="1">
    <citation type="journal article" date="2018" name="Nat. Biotechnol.">
        <title>A standardized bacterial taxonomy based on genome phylogeny substantially revises the tree of life.</title>
        <authorList>
            <person name="Parks D.H."/>
            <person name="Chuvochina M."/>
            <person name="Waite D.W."/>
            <person name="Rinke C."/>
            <person name="Skarshewski A."/>
            <person name="Chaumeil P.A."/>
            <person name="Hugenholtz P."/>
        </authorList>
    </citation>
    <scope>NUCLEOTIDE SEQUENCE [LARGE SCALE GENOMIC DNA]</scope>
    <source>
        <strain evidence="4">UBA8733</strain>
    </source>
</reference>
<dbReference type="PROSITE" id="PS52035">
    <property type="entry name" value="PEPTIDASE_M14"/>
    <property type="match status" value="1"/>
</dbReference>
<dbReference type="InterPro" id="IPR050821">
    <property type="entry name" value="Cytosolic_carboxypeptidase"/>
</dbReference>
<accession>A0A3B9GVB7</accession>
<evidence type="ECO:0000313" key="4">
    <source>
        <dbReference type="EMBL" id="HAE26397.1"/>
    </source>
</evidence>
<dbReference type="GO" id="GO:0004181">
    <property type="term" value="F:metallocarboxypeptidase activity"/>
    <property type="evidence" value="ECO:0007669"/>
    <property type="project" value="InterPro"/>
</dbReference>
<comment type="cofactor">
    <cofactor evidence="1">
        <name>Zn(2+)</name>
        <dbReference type="ChEBI" id="CHEBI:29105"/>
    </cofactor>
</comment>
<feature type="domain" description="Peptidase M14" evidence="3">
    <location>
        <begin position="168"/>
        <end position="404"/>
    </location>
</feature>
<dbReference type="EMBL" id="DMAN01000095">
    <property type="protein sequence ID" value="HAE26397.1"/>
    <property type="molecule type" value="Genomic_DNA"/>
</dbReference>
<name>A0A3B9GVB7_9PROT</name>
<comment type="similarity">
    <text evidence="2">Belongs to the peptidase M14 family.</text>
</comment>
<dbReference type="GO" id="GO:0008270">
    <property type="term" value="F:zinc ion binding"/>
    <property type="evidence" value="ECO:0007669"/>
    <property type="project" value="InterPro"/>
</dbReference>
<evidence type="ECO:0000256" key="1">
    <source>
        <dbReference type="ARBA" id="ARBA00001947"/>
    </source>
</evidence>
<sequence length="422" mass="46100">MFVVRSERGTSMAMLTPSVLLRTIGSLFGLALAAGCVTAGSPGPESIGAFQLGPVCAYESLRFDGSIGTGRLNGCRRDGPETFTLYIHPEDAPINPSSWYAFSLTSDTQTHLDLTLAYAHGRHRYAPHISSDGGQTWRTIDRIEGADTDRASFGLDIAPGTTLISAQPRRNLADRQAWIDGIAAMPGVTRTRYGTSEQGRSLDGLEFGAEDKPALILIGGQHPPEVRGAIAMESFVERLLEDDRLARAFREQFRVVLGPVINPDGIAEGHWRHNSRGVDVNRDWGPFTQAETRSFKDWIDGRVFPIAFLDFHGTWNSVLYTSPDEGEGDRNWFPGAFHASLTEVLGEDAPARVQGHNAGSSVAKNWFHETYAIPTITYEVSDAVPLEAVLSRARLSAEITMRLLLEGPPDQPDDAQDGEIPK</sequence>
<dbReference type="Pfam" id="PF00246">
    <property type="entry name" value="Peptidase_M14"/>
    <property type="match status" value="1"/>
</dbReference>
<protein>
    <recommendedName>
        <fullName evidence="3">Peptidase M14 domain-containing protein</fullName>
    </recommendedName>
</protein>
<evidence type="ECO:0000256" key="2">
    <source>
        <dbReference type="PROSITE-ProRule" id="PRU01379"/>
    </source>
</evidence>
<feature type="active site" description="Proton donor/acceptor" evidence="2">
    <location>
        <position position="379"/>
    </location>
</feature>
<dbReference type="SUPFAM" id="SSF53187">
    <property type="entry name" value="Zn-dependent exopeptidases"/>
    <property type="match status" value="1"/>
</dbReference>
<evidence type="ECO:0000313" key="5">
    <source>
        <dbReference type="Proteomes" id="UP000259610"/>
    </source>
</evidence>
<dbReference type="AlphaFoldDB" id="A0A3B9GVB7"/>